<protein>
    <recommendedName>
        <fullName evidence="1">Metallo-beta-lactamase domain-containing protein</fullName>
    </recommendedName>
</protein>
<dbReference type="InterPro" id="IPR050855">
    <property type="entry name" value="NDM-1-like"/>
</dbReference>
<evidence type="ECO:0000259" key="1">
    <source>
        <dbReference type="SMART" id="SM00849"/>
    </source>
</evidence>
<dbReference type="CDD" id="cd07739">
    <property type="entry name" value="metallo-hydrolase-like_MBL-fold"/>
    <property type="match status" value="1"/>
</dbReference>
<keyword evidence="3" id="KW-1185">Reference proteome</keyword>
<dbReference type="EMBL" id="JBBXJM010000006">
    <property type="protein sequence ID" value="KAL1405760.1"/>
    <property type="molecule type" value="Genomic_DNA"/>
</dbReference>
<dbReference type="Gene3D" id="3.60.15.10">
    <property type="entry name" value="Ribonuclease Z/Hydroxyacylglutathione hydrolase-like"/>
    <property type="match status" value="1"/>
</dbReference>
<reference evidence="2 3" key="1">
    <citation type="submission" date="2023-08" db="EMBL/GenBank/DDBJ databases">
        <title>Annotated Genome Sequence of Vanrija albida AlHP1.</title>
        <authorList>
            <person name="Herzog R."/>
        </authorList>
    </citation>
    <scope>NUCLEOTIDE SEQUENCE [LARGE SCALE GENOMIC DNA]</scope>
    <source>
        <strain evidence="2 3">AlHP1</strain>
    </source>
</reference>
<dbReference type="SMART" id="SM00849">
    <property type="entry name" value="Lactamase_B"/>
    <property type="match status" value="1"/>
</dbReference>
<organism evidence="2 3">
    <name type="scientific">Vanrija albida</name>
    <dbReference type="NCBI Taxonomy" id="181172"/>
    <lineage>
        <taxon>Eukaryota</taxon>
        <taxon>Fungi</taxon>
        <taxon>Dikarya</taxon>
        <taxon>Basidiomycota</taxon>
        <taxon>Agaricomycotina</taxon>
        <taxon>Tremellomycetes</taxon>
        <taxon>Trichosporonales</taxon>
        <taxon>Trichosporonaceae</taxon>
        <taxon>Vanrija</taxon>
    </lineage>
</organism>
<dbReference type="RefSeq" id="XP_069205704.1">
    <property type="nucleotide sequence ID" value="XM_069355863.1"/>
</dbReference>
<dbReference type="PANTHER" id="PTHR42951">
    <property type="entry name" value="METALLO-BETA-LACTAMASE DOMAIN-CONTAINING"/>
    <property type="match status" value="1"/>
</dbReference>
<evidence type="ECO:0000313" key="3">
    <source>
        <dbReference type="Proteomes" id="UP001565368"/>
    </source>
</evidence>
<evidence type="ECO:0000313" key="2">
    <source>
        <dbReference type="EMBL" id="KAL1405760.1"/>
    </source>
</evidence>
<dbReference type="InterPro" id="IPR036866">
    <property type="entry name" value="RibonucZ/Hydroxyglut_hydro"/>
</dbReference>
<dbReference type="Proteomes" id="UP001565368">
    <property type="component" value="Unassembled WGS sequence"/>
</dbReference>
<feature type="domain" description="Metallo-beta-lactamase" evidence="1">
    <location>
        <begin position="31"/>
        <end position="214"/>
    </location>
</feature>
<sequence>MPLTYDVFITPPLAQAPTIPLPGGEAPQWQPLSTTVVSGLRDAVLIDPPFTVRETEAVAEWFAGKGRRLTHIFITHGHGDHWFGAPALAERFGARVVASEGTIAEMRKSVAVKATLWERLFPGQIPEHTPITAEPVAAIELEGEVLAVVEAGHTDTDASTMLHVPSLRLLVAGDVVYDGAHQFLGEGRGGGLHAWLAALDIAESLKPKLVVAGHRVAGRDDDAARIIGETRAYLGAAIALRETEGDAAAWYAAMRGRFPERITPNAAWLSALALYS</sequence>
<name>A0ABR3PTI9_9TREE</name>
<proteinExistence type="predicted"/>
<dbReference type="PANTHER" id="PTHR42951:SF14">
    <property type="entry name" value="METALLO-BETA-LACTAMASE SUPERFAMILY PROTEIN"/>
    <property type="match status" value="1"/>
</dbReference>
<dbReference type="Pfam" id="PF00753">
    <property type="entry name" value="Lactamase_B"/>
    <property type="match status" value="1"/>
</dbReference>
<comment type="caution">
    <text evidence="2">The sequence shown here is derived from an EMBL/GenBank/DDBJ whole genome shotgun (WGS) entry which is preliminary data.</text>
</comment>
<dbReference type="InterPro" id="IPR001279">
    <property type="entry name" value="Metallo-B-lactamas"/>
</dbReference>
<gene>
    <name evidence="2" type="ORF">Q8F55_007433</name>
</gene>
<dbReference type="SUPFAM" id="SSF56281">
    <property type="entry name" value="Metallo-hydrolase/oxidoreductase"/>
    <property type="match status" value="1"/>
</dbReference>
<dbReference type="GeneID" id="95988476"/>
<accession>A0ABR3PTI9</accession>